<evidence type="ECO:0000256" key="4">
    <source>
        <dbReference type="ARBA" id="ARBA00022692"/>
    </source>
</evidence>
<gene>
    <name evidence="9" type="ORF">IAA47_05765</name>
</gene>
<dbReference type="InterPro" id="IPR003416">
    <property type="entry name" value="MgtC/SapB/SrpB/YhiD_fam"/>
</dbReference>
<evidence type="ECO:0000256" key="7">
    <source>
        <dbReference type="SAM" id="Phobius"/>
    </source>
</evidence>
<keyword evidence="4 7" id="KW-0812">Transmembrane</keyword>
<organism evidence="9 10">
    <name type="scientific">Candidatus Fusobacterium pullicola</name>
    <dbReference type="NCBI Taxonomy" id="2838601"/>
    <lineage>
        <taxon>Bacteria</taxon>
        <taxon>Fusobacteriati</taxon>
        <taxon>Fusobacteriota</taxon>
        <taxon>Fusobacteriia</taxon>
        <taxon>Fusobacteriales</taxon>
        <taxon>Fusobacteriaceae</taxon>
        <taxon>Fusobacterium</taxon>
    </lineage>
</organism>
<evidence type="ECO:0000313" key="10">
    <source>
        <dbReference type="Proteomes" id="UP000724657"/>
    </source>
</evidence>
<sequence length="236" mass="26229">MSSFTNSLTIYEIILRIFMAIVIGGMIGYERGQHNRPAGFRTHILVCLGATIVSMIQDQLRINLHNYAIAFPEASQVMKTDLGRIGAQVVSGIGFLGAGTIMRDKGVIGGLTTAASIWATGCLGLSIGWGFYYLAVPSGIAVIIVLVTLKKLERYWIENKHIAKLLVRFNQDIDFSEALMKNYNFFNENNIKIKNVEKNTDGNMIEYTLIMGKQTDILDVMSELSTYSHISQIQIP</sequence>
<keyword evidence="6 7" id="KW-0472">Membrane</keyword>
<evidence type="ECO:0000256" key="6">
    <source>
        <dbReference type="ARBA" id="ARBA00023136"/>
    </source>
</evidence>
<evidence type="ECO:0000256" key="2">
    <source>
        <dbReference type="ARBA" id="ARBA00009298"/>
    </source>
</evidence>
<feature type="transmembrane region" description="Helical" evidence="7">
    <location>
        <begin position="130"/>
        <end position="149"/>
    </location>
</feature>
<evidence type="ECO:0000256" key="5">
    <source>
        <dbReference type="ARBA" id="ARBA00022989"/>
    </source>
</evidence>
<dbReference type="PANTHER" id="PTHR33778">
    <property type="entry name" value="PROTEIN MGTC"/>
    <property type="match status" value="1"/>
</dbReference>
<dbReference type="Proteomes" id="UP000724657">
    <property type="component" value="Unassembled WGS sequence"/>
</dbReference>
<evidence type="ECO:0000256" key="1">
    <source>
        <dbReference type="ARBA" id="ARBA00004651"/>
    </source>
</evidence>
<name>A0A9E2KYQ1_9FUSO</name>
<feature type="transmembrane region" description="Helical" evidence="7">
    <location>
        <begin position="13"/>
        <end position="29"/>
    </location>
</feature>
<dbReference type="InterPro" id="IPR049177">
    <property type="entry name" value="MgtC_SapB_SrpB_YhiD_N"/>
</dbReference>
<dbReference type="PRINTS" id="PR01837">
    <property type="entry name" value="MGTCSAPBPROT"/>
</dbReference>
<feature type="domain" description="MgtC/SapB/SrpB/YhiD N-terminal" evidence="8">
    <location>
        <begin position="18"/>
        <end position="154"/>
    </location>
</feature>
<reference evidence="9" key="2">
    <citation type="submission" date="2021-04" db="EMBL/GenBank/DDBJ databases">
        <authorList>
            <person name="Gilroy R."/>
        </authorList>
    </citation>
    <scope>NUCLEOTIDE SEQUENCE</scope>
    <source>
        <strain evidence="9">A6-441</strain>
    </source>
</reference>
<keyword evidence="3" id="KW-1003">Cell membrane</keyword>
<comment type="caution">
    <text evidence="9">The sequence shown here is derived from an EMBL/GenBank/DDBJ whole genome shotgun (WGS) entry which is preliminary data.</text>
</comment>
<keyword evidence="5 7" id="KW-1133">Transmembrane helix</keyword>
<dbReference type="EMBL" id="JAHLFN010000056">
    <property type="protein sequence ID" value="MBU3842475.1"/>
    <property type="molecule type" value="Genomic_DNA"/>
</dbReference>
<dbReference type="GO" id="GO:0005886">
    <property type="term" value="C:plasma membrane"/>
    <property type="evidence" value="ECO:0007669"/>
    <property type="project" value="UniProtKB-SubCell"/>
</dbReference>
<comment type="subcellular location">
    <subcellularLocation>
        <location evidence="1">Cell membrane</location>
        <topology evidence="1">Multi-pass membrane protein</topology>
    </subcellularLocation>
</comment>
<accession>A0A9E2KYQ1</accession>
<evidence type="ECO:0000259" key="8">
    <source>
        <dbReference type="Pfam" id="PF02308"/>
    </source>
</evidence>
<dbReference type="AlphaFoldDB" id="A0A9E2KYQ1"/>
<comment type="similarity">
    <text evidence="2">Belongs to the MgtC/SapB family.</text>
</comment>
<dbReference type="PANTHER" id="PTHR33778:SF1">
    <property type="entry name" value="MAGNESIUM TRANSPORTER YHID-RELATED"/>
    <property type="match status" value="1"/>
</dbReference>
<evidence type="ECO:0000256" key="3">
    <source>
        <dbReference type="ARBA" id="ARBA00022475"/>
    </source>
</evidence>
<evidence type="ECO:0000313" key="9">
    <source>
        <dbReference type="EMBL" id="MBU3842475.1"/>
    </source>
</evidence>
<proteinExistence type="inferred from homology"/>
<feature type="transmembrane region" description="Helical" evidence="7">
    <location>
        <begin position="38"/>
        <end position="56"/>
    </location>
</feature>
<protein>
    <submittedName>
        <fullName evidence="9">MgtC/SapB family protein</fullName>
    </submittedName>
</protein>
<dbReference type="Pfam" id="PF02308">
    <property type="entry name" value="MgtC"/>
    <property type="match status" value="1"/>
</dbReference>
<reference evidence="9" key="1">
    <citation type="journal article" date="2021" name="PeerJ">
        <title>Extensive microbial diversity within the chicken gut microbiome revealed by metagenomics and culture.</title>
        <authorList>
            <person name="Gilroy R."/>
            <person name="Ravi A."/>
            <person name="Getino M."/>
            <person name="Pursley I."/>
            <person name="Horton D.L."/>
            <person name="Alikhan N.F."/>
            <person name="Baker D."/>
            <person name="Gharbi K."/>
            <person name="Hall N."/>
            <person name="Watson M."/>
            <person name="Adriaenssens E.M."/>
            <person name="Foster-Nyarko E."/>
            <person name="Jarju S."/>
            <person name="Secka A."/>
            <person name="Antonio M."/>
            <person name="Oren A."/>
            <person name="Chaudhuri R.R."/>
            <person name="La Ragione R."/>
            <person name="Hildebrand F."/>
            <person name="Pallen M.J."/>
        </authorList>
    </citation>
    <scope>NUCLEOTIDE SEQUENCE</scope>
    <source>
        <strain evidence="9">A6-441</strain>
    </source>
</reference>